<accession>A0ABP9HNW4</accession>
<evidence type="ECO:0000313" key="1">
    <source>
        <dbReference type="EMBL" id="GAA4975156.1"/>
    </source>
</evidence>
<organism evidence="1 2">
    <name type="scientific">Yinghuangia aomiensis</name>
    <dbReference type="NCBI Taxonomy" id="676205"/>
    <lineage>
        <taxon>Bacteria</taxon>
        <taxon>Bacillati</taxon>
        <taxon>Actinomycetota</taxon>
        <taxon>Actinomycetes</taxon>
        <taxon>Kitasatosporales</taxon>
        <taxon>Streptomycetaceae</taxon>
        <taxon>Yinghuangia</taxon>
    </lineage>
</organism>
<dbReference type="Proteomes" id="UP001500466">
    <property type="component" value="Unassembled WGS sequence"/>
</dbReference>
<protein>
    <submittedName>
        <fullName evidence="1">MmcQ/YjbR family DNA-binding protein</fullName>
    </submittedName>
</protein>
<gene>
    <name evidence="1" type="ORF">GCM10023205_47500</name>
</gene>
<dbReference type="Gene3D" id="3.90.1150.30">
    <property type="match status" value="1"/>
</dbReference>
<dbReference type="InterPro" id="IPR058532">
    <property type="entry name" value="YjbR/MT2646/Rv2570-like"/>
</dbReference>
<name>A0ABP9HNW4_9ACTN</name>
<dbReference type="SUPFAM" id="SSF142906">
    <property type="entry name" value="YjbR-like"/>
    <property type="match status" value="1"/>
</dbReference>
<keyword evidence="1" id="KW-0238">DNA-binding</keyword>
<sequence>MPATADDVRREALALPETSEKLSWGQPTFRVGGKIFAALGDDDASMAFKCPREERAELIAAEPDKFFLRPGHDDNFDWIRAHLAAVDDLDELRAMLVDAWRLAAPKRVAKAYDEAAG</sequence>
<comment type="caution">
    <text evidence="1">The sequence shown here is derived from an EMBL/GenBank/DDBJ whole genome shotgun (WGS) entry which is preliminary data.</text>
</comment>
<proteinExistence type="predicted"/>
<evidence type="ECO:0000313" key="2">
    <source>
        <dbReference type="Proteomes" id="UP001500466"/>
    </source>
</evidence>
<keyword evidence="2" id="KW-1185">Reference proteome</keyword>
<dbReference type="InterPro" id="IPR038056">
    <property type="entry name" value="YjbR-like_sf"/>
</dbReference>
<dbReference type="Pfam" id="PF04237">
    <property type="entry name" value="YjbR"/>
    <property type="match status" value="1"/>
</dbReference>
<reference evidence="2" key="1">
    <citation type="journal article" date="2019" name="Int. J. Syst. Evol. Microbiol.">
        <title>The Global Catalogue of Microorganisms (GCM) 10K type strain sequencing project: providing services to taxonomists for standard genome sequencing and annotation.</title>
        <authorList>
            <consortium name="The Broad Institute Genomics Platform"/>
            <consortium name="The Broad Institute Genome Sequencing Center for Infectious Disease"/>
            <person name="Wu L."/>
            <person name="Ma J."/>
        </authorList>
    </citation>
    <scope>NUCLEOTIDE SEQUENCE [LARGE SCALE GENOMIC DNA]</scope>
    <source>
        <strain evidence="2">JCM 17986</strain>
    </source>
</reference>
<dbReference type="GO" id="GO:0003677">
    <property type="term" value="F:DNA binding"/>
    <property type="evidence" value="ECO:0007669"/>
    <property type="project" value="UniProtKB-KW"/>
</dbReference>
<dbReference type="EMBL" id="BAABHS010000017">
    <property type="protein sequence ID" value="GAA4975156.1"/>
    <property type="molecule type" value="Genomic_DNA"/>
</dbReference>
<dbReference type="RefSeq" id="WP_345677657.1">
    <property type="nucleotide sequence ID" value="NZ_BAABHS010000017.1"/>
</dbReference>